<proteinExistence type="predicted"/>
<dbReference type="RefSeq" id="WP_004055689.1">
    <property type="nucleotide sequence ID" value="NZ_AOMC01000154.1"/>
</dbReference>
<dbReference type="SUPFAM" id="SSF52980">
    <property type="entry name" value="Restriction endonuclease-like"/>
    <property type="match status" value="1"/>
</dbReference>
<dbReference type="STRING" id="931277.C448_14158"/>
<organism evidence="4 5">
    <name type="scientific">Halococcus morrhuae DSM 1307</name>
    <dbReference type="NCBI Taxonomy" id="931277"/>
    <lineage>
        <taxon>Archaea</taxon>
        <taxon>Methanobacteriati</taxon>
        <taxon>Methanobacteriota</taxon>
        <taxon>Stenosarchaea group</taxon>
        <taxon>Halobacteria</taxon>
        <taxon>Halobacteriales</taxon>
        <taxon>Halococcaceae</taxon>
        <taxon>Halococcus</taxon>
    </lineage>
</organism>
<dbReference type="EMBL" id="AOMC01000154">
    <property type="protein sequence ID" value="EMA40078.1"/>
    <property type="molecule type" value="Genomic_DNA"/>
</dbReference>
<keyword evidence="2" id="KW-0812">Transmembrane</keyword>
<keyword evidence="4" id="KW-0378">Hydrolase</keyword>
<feature type="domain" description="Restriction endonuclease type IV Mrr" evidence="3">
    <location>
        <begin position="9"/>
        <end position="124"/>
    </location>
</feature>
<dbReference type="InterPro" id="IPR011335">
    <property type="entry name" value="Restrct_endonuc-II-like"/>
</dbReference>
<dbReference type="InterPro" id="IPR007560">
    <property type="entry name" value="Restrct_endonuc_IV_Mrr"/>
</dbReference>
<dbReference type="GO" id="GO:0009307">
    <property type="term" value="P:DNA restriction-modification system"/>
    <property type="evidence" value="ECO:0007669"/>
    <property type="project" value="InterPro"/>
</dbReference>
<feature type="transmembrane region" description="Helical" evidence="2">
    <location>
        <begin position="207"/>
        <end position="232"/>
    </location>
</feature>
<dbReference type="OrthoDB" id="141004at2157"/>
<keyword evidence="4" id="KW-0540">Nuclease</keyword>
<dbReference type="PANTHER" id="PTHR30015:SF7">
    <property type="entry name" value="TYPE IV METHYL-DIRECTED RESTRICTION ENZYME ECOKMRR"/>
    <property type="match status" value="1"/>
</dbReference>
<keyword evidence="2" id="KW-1133">Transmembrane helix</keyword>
<protein>
    <submittedName>
        <fullName evidence="4">Restriction endonuclease</fullName>
    </submittedName>
</protein>
<name>M0M3V3_HALMO</name>
<feature type="region of interest" description="Disordered" evidence="1">
    <location>
        <begin position="139"/>
        <end position="164"/>
    </location>
</feature>
<dbReference type="GO" id="GO:0015666">
    <property type="term" value="F:restriction endodeoxyribonuclease activity"/>
    <property type="evidence" value="ECO:0007669"/>
    <property type="project" value="TreeGrafter"/>
</dbReference>
<accession>M0M3V3</accession>
<sequence>MTAAVKDRLQRMDEYDFEYFVADIWGRVGWDCEVSQASADAGIDVVATKSNPYNRKELIQAKRYGPNTTVGGRDIREYASLKQQESNVDSVAVVTTNSFTRQANDVAEKMNVKLVNGDDLASMVEELGAENLMAQYDIDTPEEPQPTTNEESTLTHESTVSSAESDDGLLAKAVRARDWHSTLLTTTGLAFATLLVSMLLDGTTAGLLGAVGSAVETAFGILFIIVAVALYLDIRYVRRHSSWNPTAWLYLVGLFFFYITVPVYLYRRRGAI</sequence>
<evidence type="ECO:0000256" key="2">
    <source>
        <dbReference type="SAM" id="Phobius"/>
    </source>
</evidence>
<evidence type="ECO:0000256" key="1">
    <source>
        <dbReference type="SAM" id="MobiDB-lite"/>
    </source>
</evidence>
<keyword evidence="2" id="KW-0472">Membrane</keyword>
<feature type="transmembrane region" description="Helical" evidence="2">
    <location>
        <begin position="179"/>
        <end position="200"/>
    </location>
</feature>
<evidence type="ECO:0000313" key="5">
    <source>
        <dbReference type="Proteomes" id="UP000011568"/>
    </source>
</evidence>
<keyword evidence="4" id="KW-0255">Endonuclease</keyword>
<dbReference type="InterPro" id="IPR011856">
    <property type="entry name" value="tRNA_endonuc-like_dom_sf"/>
</dbReference>
<feature type="transmembrane region" description="Helical" evidence="2">
    <location>
        <begin position="247"/>
        <end position="266"/>
    </location>
</feature>
<dbReference type="Proteomes" id="UP000011568">
    <property type="component" value="Unassembled WGS sequence"/>
</dbReference>
<keyword evidence="5" id="KW-1185">Reference proteome</keyword>
<comment type="caution">
    <text evidence="4">The sequence shown here is derived from an EMBL/GenBank/DDBJ whole genome shotgun (WGS) entry which is preliminary data.</text>
</comment>
<gene>
    <name evidence="4" type="ORF">C448_14158</name>
</gene>
<dbReference type="Pfam" id="PF04471">
    <property type="entry name" value="Mrr_cat"/>
    <property type="match status" value="1"/>
</dbReference>
<dbReference type="AlphaFoldDB" id="M0M3V3"/>
<dbReference type="PATRIC" id="fig|931277.6.peg.2778"/>
<dbReference type="GO" id="GO:0003677">
    <property type="term" value="F:DNA binding"/>
    <property type="evidence" value="ECO:0007669"/>
    <property type="project" value="InterPro"/>
</dbReference>
<dbReference type="PANTHER" id="PTHR30015">
    <property type="entry name" value="MRR RESTRICTION SYSTEM PROTEIN"/>
    <property type="match status" value="1"/>
</dbReference>
<evidence type="ECO:0000259" key="3">
    <source>
        <dbReference type="Pfam" id="PF04471"/>
    </source>
</evidence>
<dbReference type="eggNOG" id="arCOG02782">
    <property type="taxonomic scope" value="Archaea"/>
</dbReference>
<dbReference type="InterPro" id="IPR052906">
    <property type="entry name" value="Type_IV_Methyl-Rstrct_Enzyme"/>
</dbReference>
<evidence type="ECO:0000313" key="4">
    <source>
        <dbReference type="EMBL" id="EMA40078.1"/>
    </source>
</evidence>
<reference evidence="4 5" key="1">
    <citation type="journal article" date="2014" name="PLoS Genet.">
        <title>Phylogenetically driven sequencing of extremely halophilic archaea reveals strategies for static and dynamic osmo-response.</title>
        <authorList>
            <person name="Becker E.A."/>
            <person name="Seitzer P.M."/>
            <person name="Tritt A."/>
            <person name="Larsen D."/>
            <person name="Krusor M."/>
            <person name="Yao A.I."/>
            <person name="Wu D."/>
            <person name="Madern D."/>
            <person name="Eisen J.A."/>
            <person name="Darling A.E."/>
            <person name="Facciotti M.T."/>
        </authorList>
    </citation>
    <scope>NUCLEOTIDE SEQUENCE [LARGE SCALE GENOMIC DNA]</scope>
    <source>
        <strain evidence="4 5">DSM 1307</strain>
    </source>
</reference>
<dbReference type="Gene3D" id="3.40.1350.10">
    <property type="match status" value="1"/>
</dbReference>